<feature type="region of interest" description="Disordered" evidence="1">
    <location>
        <begin position="1"/>
        <end position="20"/>
    </location>
</feature>
<comment type="caution">
    <text evidence="2">The sequence shown here is derived from an EMBL/GenBank/DDBJ whole genome shotgun (WGS) entry which is preliminary data.</text>
</comment>
<feature type="region of interest" description="Disordered" evidence="1">
    <location>
        <begin position="64"/>
        <end position="92"/>
    </location>
</feature>
<protein>
    <submittedName>
        <fullName evidence="2">Uncharacterized protein</fullName>
    </submittedName>
</protein>
<proteinExistence type="predicted"/>
<dbReference type="Proteomes" id="UP001633002">
    <property type="component" value="Unassembled WGS sequence"/>
</dbReference>
<reference evidence="2 3" key="1">
    <citation type="submission" date="2024-09" db="EMBL/GenBank/DDBJ databases">
        <title>Chromosome-scale assembly of Riccia sorocarpa.</title>
        <authorList>
            <person name="Paukszto L."/>
        </authorList>
    </citation>
    <scope>NUCLEOTIDE SEQUENCE [LARGE SCALE GENOMIC DNA]</scope>
    <source>
        <strain evidence="2">LP-2024</strain>
        <tissue evidence="2">Aerial parts of the thallus</tissue>
    </source>
</reference>
<name>A0ABD3H7V7_9MARC</name>
<organism evidence="2 3">
    <name type="scientific">Riccia sorocarpa</name>
    <dbReference type="NCBI Taxonomy" id="122646"/>
    <lineage>
        <taxon>Eukaryota</taxon>
        <taxon>Viridiplantae</taxon>
        <taxon>Streptophyta</taxon>
        <taxon>Embryophyta</taxon>
        <taxon>Marchantiophyta</taxon>
        <taxon>Marchantiopsida</taxon>
        <taxon>Marchantiidae</taxon>
        <taxon>Marchantiales</taxon>
        <taxon>Ricciaceae</taxon>
        <taxon>Riccia</taxon>
    </lineage>
</organism>
<accession>A0ABD3H7V7</accession>
<evidence type="ECO:0000256" key="1">
    <source>
        <dbReference type="SAM" id="MobiDB-lite"/>
    </source>
</evidence>
<evidence type="ECO:0000313" key="2">
    <source>
        <dbReference type="EMBL" id="KAL3686201.1"/>
    </source>
</evidence>
<gene>
    <name evidence="2" type="ORF">R1sor_004223</name>
</gene>
<dbReference type="AlphaFoldDB" id="A0ABD3H7V7"/>
<evidence type="ECO:0000313" key="3">
    <source>
        <dbReference type="Proteomes" id="UP001633002"/>
    </source>
</evidence>
<dbReference type="EMBL" id="JBJQOH010000006">
    <property type="protein sequence ID" value="KAL3686201.1"/>
    <property type="molecule type" value="Genomic_DNA"/>
</dbReference>
<sequence>MEAREGVDNSQLWQETDDFSQEQDFYSQMANPILSIPSSQVRMQVNSRVVRPRVAPFDPHQLASWARRAHTQPLPRTPPSLADGEPSSSDVNLDGRAFGSSFDGVPRMRTTLFGSPVHMVGSAPVAVDPQPSQHVNIKAPIPAPAPAAQNADFIPPPPPPPAVLISEDGDLALLLLMCEVVIMTHTMLDFGDSGTTDVTIDFSQTPVHGVSQLRVGDSGQEVRSALAEYLALAT</sequence>
<keyword evidence="3" id="KW-1185">Reference proteome</keyword>